<dbReference type="GO" id="GO:0005198">
    <property type="term" value="F:structural molecule activity"/>
    <property type="evidence" value="ECO:0007669"/>
    <property type="project" value="InterPro"/>
</dbReference>
<protein>
    <submittedName>
        <fullName evidence="4">Capsid triplex protein</fullName>
    </submittedName>
</protein>
<evidence type="ECO:0000256" key="3">
    <source>
        <dbReference type="ARBA" id="ARBA00022844"/>
    </source>
</evidence>
<keyword evidence="2" id="KW-1048">Host nucleus</keyword>
<evidence type="ECO:0000256" key="2">
    <source>
        <dbReference type="ARBA" id="ARBA00022562"/>
    </source>
</evidence>
<organism evidence="4">
    <name type="scientific">Otarine gammaherpesvirus 4</name>
    <dbReference type="NCBI Taxonomy" id="2801541"/>
    <lineage>
        <taxon>Viruses</taxon>
        <taxon>Duplodnaviria</taxon>
        <taxon>Heunggongvirae</taxon>
        <taxon>Peploviricota</taxon>
        <taxon>Herviviricetes</taxon>
        <taxon>Herpesvirales</taxon>
        <taxon>Orthoherpesviridae</taxon>
        <taxon>Gammaherpesvirinae</taxon>
    </lineage>
</organism>
<dbReference type="EMBL" id="MN545487">
    <property type="protein sequence ID" value="QRE02509.1"/>
    <property type="molecule type" value="Genomic_DNA"/>
</dbReference>
<evidence type="ECO:0000313" key="4">
    <source>
        <dbReference type="EMBL" id="QRE02509.1"/>
    </source>
</evidence>
<name>A0A889IW90_9GAMA</name>
<sequence>MFAAMATEELVTITLMSRLYTDEIAKLQERIGAVLPLAGTHAVQNLQSVGLSAVCSRETTPDYVRMFHYLASSTLAVLEEVTPDSLIVRKIGGNVTYQIKNVGRPFFQWDTHTRLTVMPPLFGRDDATVCLDSNGYDLVFPAVVPFSIGHDALQKLLLHNIYSRAIAMEPTVADECEVSLHTSHVCHMGRTYRLDLPTVCAAGELTMLDNLALYMCILVALLPRGCMRLLSVLARHGQHELLDVFHGIVPHEVNDIDVGDLSIAEDATRFSAMLTYMQALSSIFNLGPVLTIASYTPENLMAVCWHSVLP</sequence>
<keyword evidence="1" id="KW-0167">Capsid protein</keyword>
<dbReference type="InterPro" id="IPR002690">
    <property type="entry name" value="Herpes_capsid_2"/>
</dbReference>
<keyword evidence="3" id="KW-0946">Virion</keyword>
<dbReference type="Pfam" id="PF01802">
    <property type="entry name" value="Herpes_V23"/>
    <property type="match status" value="1"/>
</dbReference>
<evidence type="ECO:0000256" key="1">
    <source>
        <dbReference type="ARBA" id="ARBA00022561"/>
    </source>
</evidence>
<proteinExistence type="inferred from homology"/>
<dbReference type="HAMAP" id="MF_04019">
    <property type="entry name" value="HSV_TRX2"/>
    <property type="match status" value="1"/>
</dbReference>
<reference evidence="4" key="1">
    <citation type="submission" date="2019-10" db="EMBL/GenBank/DDBJ databases">
        <title>Otarine herpesvirus 4 in Northern fur seal genital swab.</title>
        <authorList>
            <person name="Deming A.C."/>
            <person name="Wellehan J.F.X."/>
            <person name="Gulland F.M.D."/>
        </authorList>
    </citation>
    <scope>NUCLEOTIDE SEQUENCE</scope>
    <source>
        <strain evidence="4">Cu11-001</strain>
    </source>
</reference>
<accession>A0A889IW90</accession>
<dbReference type="GO" id="GO:0019028">
    <property type="term" value="C:viral capsid"/>
    <property type="evidence" value="ECO:0007669"/>
    <property type="project" value="UniProtKB-KW"/>
</dbReference>